<evidence type="ECO:0000313" key="2">
    <source>
        <dbReference type="Proteomes" id="UP000253687"/>
    </source>
</evidence>
<reference evidence="1 2" key="1">
    <citation type="submission" date="2018-07" db="EMBL/GenBank/DDBJ databases">
        <title>Whole Genome Sequence Analysis of Avian Pathogenic E. coli - An Australian Perspective.</title>
        <authorList>
            <person name="Cummins M.L."/>
            <person name="Reid C.J."/>
            <person name="Roy Chowdhury P."/>
            <person name="Bushell R."/>
            <person name="Esbert N."/>
            <person name="Tivendale K.A."/>
            <person name="Noormohammadi A.H."/>
            <person name="Islam S."/>
            <person name="Marenda M.S."/>
            <person name="Browning G.F."/>
            <person name="Markham P.F."/>
            <person name="Djordjevic S.P."/>
        </authorList>
    </citation>
    <scope>NUCLEOTIDE SEQUENCE [LARGE SCALE GENOMIC DNA]</scope>
    <source>
        <strain evidence="1 2">AVC211</strain>
    </source>
</reference>
<dbReference type="AlphaFoldDB" id="A0A234Y8S3"/>
<proteinExistence type="predicted"/>
<organism evidence="1 2">
    <name type="scientific">Escherichia coli</name>
    <dbReference type="NCBI Taxonomy" id="562"/>
    <lineage>
        <taxon>Bacteria</taxon>
        <taxon>Pseudomonadati</taxon>
        <taxon>Pseudomonadota</taxon>
        <taxon>Gammaproteobacteria</taxon>
        <taxon>Enterobacterales</taxon>
        <taxon>Enterobacteriaceae</taxon>
        <taxon>Escherichia</taxon>
    </lineage>
</organism>
<dbReference type="Proteomes" id="UP000253687">
    <property type="component" value="Unassembled WGS sequence"/>
</dbReference>
<comment type="caution">
    <text evidence="1">The sequence shown here is derived from an EMBL/GenBank/DDBJ whole genome shotgun (WGS) entry which is preliminary data.</text>
</comment>
<name>A0A234Y8S3_ECOLX</name>
<sequence>MLVYVNSFNCIGEDSFFSVVRSVCGWLNRVANIRLSTDELLSRRDWNLERAYVRTYTADRIEPKIYSIMYTHPDRNVSGRQWITEIGIRREKGSTFISILLEISDVSTMVDAKPIATRPSLVSYLKRNCVFDLDVIGQKVDYIKSQYGDFQYLMHEISRDDRTYPLVFISEGNDGFPVIPEKLQEQLIGLAQVVATSGKMDSWEMERLLGRHYSSWGGQ</sequence>
<dbReference type="RefSeq" id="WP_094249960.1">
    <property type="nucleotide sequence ID" value="NZ_BGHI01000009.1"/>
</dbReference>
<accession>A0A234Y8S3</accession>
<dbReference type="EMBL" id="QOGZ01000034">
    <property type="protein sequence ID" value="RDA34603.1"/>
    <property type="molecule type" value="Genomic_DNA"/>
</dbReference>
<protein>
    <submittedName>
        <fullName evidence="1">Uncharacterized protein</fullName>
    </submittedName>
</protein>
<evidence type="ECO:0000313" key="1">
    <source>
        <dbReference type="EMBL" id="RDA34603.1"/>
    </source>
</evidence>
<gene>
    <name evidence="1" type="ORF">DTL43_21565</name>
</gene>